<feature type="repeat" description="WD" evidence="3">
    <location>
        <begin position="1442"/>
        <end position="1483"/>
    </location>
</feature>
<evidence type="ECO:0000259" key="5">
    <source>
        <dbReference type="Pfam" id="PF05729"/>
    </source>
</evidence>
<dbReference type="SUPFAM" id="SSF52540">
    <property type="entry name" value="P-loop containing nucleoside triphosphate hydrolases"/>
    <property type="match status" value="1"/>
</dbReference>
<dbReference type="InterPro" id="IPR036322">
    <property type="entry name" value="WD40_repeat_dom_sf"/>
</dbReference>
<feature type="repeat" description="WD" evidence="3">
    <location>
        <begin position="1484"/>
        <end position="1518"/>
    </location>
</feature>
<feature type="region of interest" description="Disordered" evidence="4">
    <location>
        <begin position="1"/>
        <end position="77"/>
    </location>
</feature>
<dbReference type="Gene3D" id="2.160.20.80">
    <property type="entry name" value="E3 ubiquitin-protein ligase SopA"/>
    <property type="match status" value="1"/>
</dbReference>
<name>A0A9P3HEA1_9FUNG</name>
<feature type="compositionally biased region" description="Polar residues" evidence="4">
    <location>
        <begin position="23"/>
        <end position="36"/>
    </location>
</feature>
<dbReference type="InterPro" id="IPR015943">
    <property type="entry name" value="WD40/YVTN_repeat-like_dom_sf"/>
</dbReference>
<dbReference type="InterPro" id="IPR001680">
    <property type="entry name" value="WD40_rpt"/>
</dbReference>
<evidence type="ECO:0000256" key="4">
    <source>
        <dbReference type="SAM" id="MobiDB-lite"/>
    </source>
</evidence>
<keyword evidence="8" id="KW-1185">Reference proteome</keyword>
<evidence type="ECO:0000313" key="7">
    <source>
        <dbReference type="EMBL" id="GJJ74923.1"/>
    </source>
</evidence>
<dbReference type="PANTHER" id="PTHR19879">
    <property type="entry name" value="TRANSCRIPTION INITIATION FACTOR TFIID"/>
    <property type="match status" value="1"/>
</dbReference>
<evidence type="ECO:0008006" key="9">
    <source>
        <dbReference type="Google" id="ProtNLM"/>
    </source>
</evidence>
<dbReference type="PROSITE" id="PS50082">
    <property type="entry name" value="WD_REPEATS_2"/>
    <property type="match status" value="5"/>
</dbReference>
<protein>
    <recommendedName>
        <fullName evidence="9">NACHT domain-containing protein</fullName>
    </recommendedName>
</protein>
<dbReference type="PANTHER" id="PTHR19879:SF9">
    <property type="entry name" value="TRANSCRIPTION INITIATION FACTOR TFIID SUBUNIT 5"/>
    <property type="match status" value="1"/>
</dbReference>
<feature type="compositionally biased region" description="Polar residues" evidence="4">
    <location>
        <begin position="51"/>
        <end position="76"/>
    </location>
</feature>
<dbReference type="Pfam" id="PF23948">
    <property type="entry name" value="ARM_5"/>
    <property type="match status" value="1"/>
</dbReference>
<accession>A0A9P3HEA1</accession>
<feature type="repeat" description="WD" evidence="3">
    <location>
        <begin position="1365"/>
        <end position="1397"/>
    </location>
</feature>
<feature type="repeat" description="WD" evidence="3">
    <location>
        <begin position="1236"/>
        <end position="1277"/>
    </location>
</feature>
<dbReference type="PROSITE" id="PS00678">
    <property type="entry name" value="WD_REPEATS_1"/>
    <property type="match status" value="1"/>
</dbReference>
<dbReference type="InterPro" id="IPR025662">
    <property type="entry name" value="Sigma_54_int_dom_ATP-bd_1"/>
</dbReference>
<keyword evidence="2" id="KW-0677">Repeat</keyword>
<dbReference type="InterPro" id="IPR001646">
    <property type="entry name" value="5peptide_repeat"/>
</dbReference>
<dbReference type="SUPFAM" id="SSF48371">
    <property type="entry name" value="ARM repeat"/>
    <property type="match status" value="1"/>
</dbReference>
<dbReference type="SUPFAM" id="SSF82171">
    <property type="entry name" value="DPP6 N-terminal domain-like"/>
    <property type="match status" value="1"/>
</dbReference>
<evidence type="ECO:0000256" key="1">
    <source>
        <dbReference type="ARBA" id="ARBA00022574"/>
    </source>
</evidence>
<comment type="caution">
    <text evidence="7">The sequence shown here is derived from an EMBL/GenBank/DDBJ whole genome shotgun (WGS) entry which is preliminary data.</text>
</comment>
<dbReference type="InterPro" id="IPR007111">
    <property type="entry name" value="NACHT_NTPase"/>
</dbReference>
<proteinExistence type="predicted"/>
<evidence type="ECO:0000313" key="8">
    <source>
        <dbReference type="Proteomes" id="UP000827284"/>
    </source>
</evidence>
<feature type="domain" description="Arm-like repeat" evidence="6">
    <location>
        <begin position="235"/>
        <end position="561"/>
    </location>
</feature>
<dbReference type="SUPFAM" id="SSF141571">
    <property type="entry name" value="Pentapeptide repeat-like"/>
    <property type="match status" value="1"/>
</dbReference>
<dbReference type="InterPro" id="IPR027417">
    <property type="entry name" value="P-loop_NTPase"/>
</dbReference>
<dbReference type="SMART" id="SM00320">
    <property type="entry name" value="WD40"/>
    <property type="match status" value="11"/>
</dbReference>
<keyword evidence="1 3" id="KW-0853">WD repeat</keyword>
<dbReference type="InterPro" id="IPR056251">
    <property type="entry name" value="Arm_rpt_dom"/>
</dbReference>
<dbReference type="PROSITE" id="PS50294">
    <property type="entry name" value="WD_REPEATS_REGION"/>
    <property type="match status" value="3"/>
</dbReference>
<dbReference type="InterPro" id="IPR019775">
    <property type="entry name" value="WD40_repeat_CS"/>
</dbReference>
<dbReference type="Pfam" id="PF00400">
    <property type="entry name" value="WD40"/>
    <property type="match status" value="5"/>
</dbReference>
<reference evidence="7" key="1">
    <citation type="submission" date="2021-11" db="EMBL/GenBank/DDBJ databases">
        <authorList>
            <person name="Herlambang A."/>
            <person name="Guo Y."/>
            <person name="Takashima Y."/>
            <person name="Nishizawa T."/>
        </authorList>
    </citation>
    <scope>NUCLEOTIDE SEQUENCE</scope>
    <source>
        <strain evidence="7">E1425</strain>
    </source>
</reference>
<evidence type="ECO:0000256" key="3">
    <source>
        <dbReference type="PROSITE-ProRule" id="PRU00221"/>
    </source>
</evidence>
<dbReference type="Gene3D" id="3.40.50.300">
    <property type="entry name" value="P-loop containing nucleotide triphosphate hydrolases"/>
    <property type="match status" value="1"/>
</dbReference>
<sequence length="1878" mass="210365">MAQPPNPKPTLELPPTKGRHSRSASSGSNAKQSWWSRTKEKTGDALGKLSISASNKTRSRSTSPAPHSTTTGSGCNPTPIAALVTVLQGSQCASSLNFNTSSSTITAISATSLATSSSSLAATAPSISISASVPQSASASSNSTSTEVANTPISSNFGAPLNPVQALRVLPPDIFPDNGVARTKIDYSVPNIGDDFSDATQLSWCAHAISRRVPSPLSSTSSSSRPLNDKDQWIQHIEESPREKEHISLMMHRMVDKFIFGSTKDPDSIREIVLVGPWLDKARYLALLNRLFNNFRDNAFLDVNNLFGLVQLVQDAPPKALDLDGLTRILRSFRQRLEDSAAQDSENTFDLTLALTVLLTVLLGFPETNLRHEQEHAPLVDVLSDLRKSKSALVKYQAEYALQTLLTVPHDETTLHEFRRHAIGLTGGLLTISNIVRLEFDGLKEGLPDVIESGKGLYRLLKERLGSGPFEAWYLEAQKAEEFIRQGHFKNLNQLISEGPCATDPKFQWRVSQLLGEVAVDVTWNDLTRSRALTLLHEYIKVNSGLKQQPEIKRWVLTILGHIVERLADNALLGTNRIQTVRCESIMEQAQTLMLDICRSGETPFESTYPLRCRLALPRSSRLLKEVISSPDLEYVVHQLRRQRWERHSDKEVYIETMSKASLHASDDKLTPLKERTCAFLEGKGKVFLIVGDSGAGKSTFSRRLENDLWETYEEGGAIPLFIDLKTIDRDKDLIEQHLDDLRLFSKDHMDELRLNRDVVLICDGFDERRNMTNLYAKNRFHAPKQWKVKMLISCRTQYLKEDYRSLFEPQSDITYNQSRSGSSELFEEATIVPFKEEQIQDYIEQFTKHQSKWPETDEQQLWTAERYTKTMKTIPQLTNLVKNPFLLRLMLETLPRIIGSRQDLSTIQVSRVRLYDEFVFQRFMNEHLRLCRQRSNNRMSQAERDALDSVEDDFIHHCIDYSARLAAAMFTEQGGVNAVKFSLATDKQGWKAQFFGTEANAKLLRESSAIVKSRNSFKFEHRSIMEYFFTCLIFEPRRVSSDTDDSRKAHRHLHLADCLDTTEVPSPLARHPFGLLDIVHSEPSVIDFMTERVQQNLDFKNQLHAIINLSKLDASVSQAAANAITILVRAGVHFNGADLRYIRISGADLTEGQFDYTRFEGADLKGCNFTRTWLRHADFTSAQMENVWFGEKPYLRVPGLCSFAASPNGEMLAAGLEKGDITVYGSPDWRLLYTLRGHSERINSVTFSSDGERIASGSDDRNVRVWCLLTGNCIQTFKGHSHAVECVLFAPDGRRVAAQYNHNTVRIWDIRSGEYGPSVNVHTCHKVMLEEGTLILKENGGDSFRWDIVSGKMQHYIRGYFWSSMAWSPDGDYLAAGGSCNTVKLWNVATNEFKTLSQGHIADTVCKVFTYSPDGTRLVTEQDGRLCLWTLPTGNSKPVVINNYGRDTTAASFSRDGRWIAACGYDQSVRLWDVQSGSCVATMRGHQHLVCGVAFLNDRELASGGCDGMARFWQLRSETGSKWVEHGGTKNQRRDYDNAVYHPNGKWLTTITYNCGPIRQWDSETGVSQLVSIFSQGSTISYSSDGQKWAVAAPRMCTIYEASKDGWRSLEELEGSPVVYSPCGTRMAIGRNNGDIQLRDLRPNVGDHRLLKGPSSSARKLVFSRSGGLLASLGNYYTQIWIWDIDQTDCPRPLCGKYTGLSDIAFSPCGGIVAIAYNSGISLLNVRTEEEVALLNEGTFTGCVAWSNCGRWIIAKSGGQVVLWKIDTEGSGLKGCNTGAVVELHADSLQWSPSSLEFAILSFDSISVWKIVEDKEGIRLCLVWGSFVNRLMTEGTSIIGAIGLSGMHRTLLVQRSKEPPTILWPKFMRSQSYLQEL</sequence>
<dbReference type="InterPro" id="IPR016024">
    <property type="entry name" value="ARM-type_fold"/>
</dbReference>
<gene>
    <name evidence="7" type="ORF">EMPS_07281</name>
</gene>
<dbReference type="PROSITE" id="PS00675">
    <property type="entry name" value="SIGMA54_INTERACT_1"/>
    <property type="match status" value="1"/>
</dbReference>
<reference evidence="7" key="2">
    <citation type="journal article" date="2022" name="Microbiol. Resour. Announc.">
        <title>Whole-Genome Sequence of Entomortierella parvispora E1425, a Mucoromycotan Fungus Associated with Burkholderiaceae-Related Endosymbiotic Bacteria.</title>
        <authorList>
            <person name="Herlambang A."/>
            <person name="Guo Y."/>
            <person name="Takashima Y."/>
            <person name="Narisawa K."/>
            <person name="Ohta H."/>
            <person name="Nishizawa T."/>
        </authorList>
    </citation>
    <scope>NUCLEOTIDE SEQUENCE</scope>
    <source>
        <strain evidence="7">E1425</strain>
    </source>
</reference>
<dbReference type="SUPFAM" id="SSF50978">
    <property type="entry name" value="WD40 repeat-like"/>
    <property type="match status" value="2"/>
</dbReference>
<dbReference type="Pfam" id="PF05729">
    <property type="entry name" value="NACHT"/>
    <property type="match status" value="1"/>
</dbReference>
<dbReference type="CDD" id="cd00200">
    <property type="entry name" value="WD40"/>
    <property type="match status" value="1"/>
</dbReference>
<dbReference type="Pfam" id="PF00805">
    <property type="entry name" value="Pentapeptide"/>
    <property type="match status" value="1"/>
</dbReference>
<dbReference type="Proteomes" id="UP000827284">
    <property type="component" value="Unassembled WGS sequence"/>
</dbReference>
<dbReference type="EMBL" id="BQFW01000010">
    <property type="protein sequence ID" value="GJJ74923.1"/>
    <property type="molecule type" value="Genomic_DNA"/>
</dbReference>
<feature type="repeat" description="WD" evidence="3">
    <location>
        <begin position="1278"/>
        <end position="1319"/>
    </location>
</feature>
<organism evidence="7 8">
    <name type="scientific">Entomortierella parvispora</name>
    <dbReference type="NCBI Taxonomy" id="205924"/>
    <lineage>
        <taxon>Eukaryota</taxon>
        <taxon>Fungi</taxon>
        <taxon>Fungi incertae sedis</taxon>
        <taxon>Mucoromycota</taxon>
        <taxon>Mortierellomycotina</taxon>
        <taxon>Mortierellomycetes</taxon>
        <taxon>Mortierellales</taxon>
        <taxon>Mortierellaceae</taxon>
        <taxon>Entomortierella</taxon>
    </lineage>
</organism>
<feature type="domain" description="NACHT" evidence="5">
    <location>
        <begin position="687"/>
        <end position="850"/>
    </location>
</feature>
<evidence type="ECO:0000259" key="6">
    <source>
        <dbReference type="Pfam" id="PF23948"/>
    </source>
</evidence>
<dbReference type="OrthoDB" id="2343029at2759"/>
<evidence type="ECO:0000256" key="2">
    <source>
        <dbReference type="ARBA" id="ARBA00022737"/>
    </source>
</evidence>
<dbReference type="Gene3D" id="2.130.10.10">
    <property type="entry name" value="YVTN repeat-like/Quinoprotein amine dehydrogenase"/>
    <property type="match status" value="4"/>
</dbReference>